<evidence type="ECO:0000256" key="1">
    <source>
        <dbReference type="SAM" id="MobiDB-lite"/>
    </source>
</evidence>
<comment type="caution">
    <text evidence="2">The sequence shown here is derived from an EMBL/GenBank/DDBJ whole genome shotgun (WGS) entry which is preliminary data.</text>
</comment>
<feature type="compositionally biased region" description="Polar residues" evidence="1">
    <location>
        <begin position="79"/>
        <end position="88"/>
    </location>
</feature>
<dbReference type="PANTHER" id="PTHR11122:SF13">
    <property type="entry name" value="GLUCOSE-6-PHOSPHATE 1-EPIMERASE"/>
    <property type="match status" value="1"/>
</dbReference>
<protein>
    <submittedName>
        <fullName evidence="2">Uncharacterized protein</fullName>
    </submittedName>
</protein>
<accession>A0AAV1IJU8</accession>
<proteinExistence type="predicted"/>
<feature type="compositionally biased region" description="Basic and acidic residues" evidence="1">
    <location>
        <begin position="153"/>
        <end position="178"/>
    </location>
</feature>
<dbReference type="Pfam" id="PF01263">
    <property type="entry name" value="Aldose_epim"/>
    <property type="match status" value="1"/>
</dbReference>
<dbReference type="SUPFAM" id="SSF74650">
    <property type="entry name" value="Galactose mutarotase-like"/>
    <property type="match status" value="2"/>
</dbReference>
<feature type="region of interest" description="Disordered" evidence="1">
    <location>
        <begin position="388"/>
        <end position="453"/>
    </location>
</feature>
<feature type="compositionally biased region" description="Polar residues" evidence="1">
    <location>
        <begin position="1"/>
        <end position="11"/>
    </location>
</feature>
<dbReference type="AlphaFoldDB" id="A0AAV1IJU8"/>
<dbReference type="Gene3D" id="2.70.98.10">
    <property type="match status" value="2"/>
</dbReference>
<evidence type="ECO:0000313" key="2">
    <source>
        <dbReference type="EMBL" id="CAK0786730.1"/>
    </source>
</evidence>
<gene>
    <name evidence="2" type="ORF">CVIRNUC_009944</name>
</gene>
<sequence>MQARSFGQHSQLRPARLSKTFTPCPPCKAGAAIVDTGSRSRSLKDLHISIPGVTSAGQVLAAGFVDSLRARNQLPDDWQSLSSSSTRPEATMPKAPPEWQPPTDPSAPSAPPEFTPPRDPSTSPGSVPEFEPPEQAPPGRTRPADPPTPGRPARPEPDQIPDPERDPLRTPERRRETGDPDETEPGPEPEIAPPSQNIMDEIETYIQDCAEIYDYEDHRGGGISIGMGPNYCPAALLYHPNGYTAVVNMHGANVTSWKRPDGLDILHMRPDSPLDGSSPILGGIPLIFPQYGRASGVAAYAGVGSGRVPTNGFLSMLHWSLADAGGSDPDALDPAPTVVLEAESTEATYAIWPYHFRASYTVALMLTDDPNEDLDDLEPEVRPRFQHEWEAQQQGAPEAAAEAAAPKRARGKASRSGKWQQLPDRGGALESEEAFAEQQEEAEERAGPALVPPPVQLRCTLELLNTDDKPFSFEAALQSHVGTHEVRLMEATGFEGKLMLNSDASPDRPLLRLSDEDSATYGESRVDRVYLDAATPGTGPIYVAPGHDEYLLEIMNRGGFRDLGVWNPLTELPDHSLHRNFVAYSSGAIARPVKLKPRESWAGEMVIRLHEPSTGSMSTEDIEETFEDEA</sequence>
<name>A0AAV1IJU8_9CHLO</name>
<dbReference type="GO" id="GO:0005975">
    <property type="term" value="P:carbohydrate metabolic process"/>
    <property type="evidence" value="ECO:0007669"/>
    <property type="project" value="InterPro"/>
</dbReference>
<dbReference type="EMBL" id="CAUYUE010000015">
    <property type="protein sequence ID" value="CAK0786730.1"/>
    <property type="molecule type" value="Genomic_DNA"/>
</dbReference>
<dbReference type="GO" id="GO:0047938">
    <property type="term" value="F:glucose-6-phosphate 1-epimerase activity"/>
    <property type="evidence" value="ECO:0007669"/>
    <property type="project" value="TreeGrafter"/>
</dbReference>
<organism evidence="2 3">
    <name type="scientific">Coccomyxa viridis</name>
    <dbReference type="NCBI Taxonomy" id="1274662"/>
    <lineage>
        <taxon>Eukaryota</taxon>
        <taxon>Viridiplantae</taxon>
        <taxon>Chlorophyta</taxon>
        <taxon>core chlorophytes</taxon>
        <taxon>Trebouxiophyceae</taxon>
        <taxon>Trebouxiophyceae incertae sedis</taxon>
        <taxon>Coccomyxaceae</taxon>
        <taxon>Coccomyxa</taxon>
    </lineage>
</organism>
<dbReference type="GO" id="GO:0005737">
    <property type="term" value="C:cytoplasm"/>
    <property type="evidence" value="ECO:0007669"/>
    <property type="project" value="TreeGrafter"/>
</dbReference>
<feature type="compositionally biased region" description="Pro residues" evidence="1">
    <location>
        <begin position="94"/>
        <end position="119"/>
    </location>
</feature>
<dbReference type="GO" id="GO:0030246">
    <property type="term" value="F:carbohydrate binding"/>
    <property type="evidence" value="ECO:0007669"/>
    <property type="project" value="InterPro"/>
</dbReference>
<dbReference type="PANTHER" id="PTHR11122">
    <property type="entry name" value="APOSPORY-ASSOCIATED PROTEIN C-RELATED"/>
    <property type="match status" value="1"/>
</dbReference>
<reference evidence="2 3" key="1">
    <citation type="submission" date="2023-10" db="EMBL/GenBank/DDBJ databases">
        <authorList>
            <person name="Maclean D."/>
            <person name="Macfadyen A."/>
        </authorList>
    </citation>
    <scope>NUCLEOTIDE SEQUENCE [LARGE SCALE GENOMIC DNA]</scope>
</reference>
<keyword evidence="3" id="KW-1185">Reference proteome</keyword>
<dbReference type="InterPro" id="IPR011013">
    <property type="entry name" value="Gal_mutarotase_sf_dom"/>
</dbReference>
<feature type="compositionally biased region" description="Low complexity" evidence="1">
    <location>
        <begin position="391"/>
        <end position="406"/>
    </location>
</feature>
<dbReference type="Proteomes" id="UP001314263">
    <property type="component" value="Unassembled WGS sequence"/>
</dbReference>
<dbReference type="InterPro" id="IPR008183">
    <property type="entry name" value="Aldose_1/G6P_1-epimerase"/>
</dbReference>
<dbReference type="InterPro" id="IPR014718">
    <property type="entry name" value="GH-type_carb-bd"/>
</dbReference>
<feature type="region of interest" description="Disordered" evidence="1">
    <location>
        <begin position="1"/>
        <end position="39"/>
    </location>
</feature>
<feature type="compositionally biased region" description="Acidic residues" evidence="1">
    <location>
        <begin position="430"/>
        <end position="443"/>
    </location>
</feature>
<feature type="region of interest" description="Disordered" evidence="1">
    <location>
        <begin position="74"/>
        <end position="197"/>
    </location>
</feature>
<evidence type="ECO:0000313" key="3">
    <source>
        <dbReference type="Proteomes" id="UP001314263"/>
    </source>
</evidence>